<dbReference type="GeneID" id="19126773"/>
<feature type="transmembrane region" description="Helical" evidence="1">
    <location>
        <begin position="55"/>
        <end position="82"/>
    </location>
</feature>
<gene>
    <name evidence="2" type="ORF">COCMIDRAFT_85953</name>
</gene>
<name>W6ZZ20_COCMI</name>
<evidence type="ECO:0000256" key="1">
    <source>
        <dbReference type="SAM" id="Phobius"/>
    </source>
</evidence>
<keyword evidence="1" id="KW-0472">Membrane</keyword>
<dbReference type="HOGENOM" id="CLU_2426683_0_0_1"/>
<dbReference type="RefSeq" id="XP_007684573.1">
    <property type="nucleotide sequence ID" value="XM_007686383.1"/>
</dbReference>
<dbReference type="AlphaFoldDB" id="W6ZZ20"/>
<keyword evidence="1" id="KW-0812">Transmembrane</keyword>
<protein>
    <submittedName>
        <fullName evidence="2">Uncharacterized protein</fullName>
    </submittedName>
</protein>
<sequence>MVITIIIPNSCIETAIARLAQSVERETLSLSRSNRHDYSVHLKVVGSTPTSGLSVFFFFLLWCIHPLSCVFAAKWFFCWLYLQIENCFQSD</sequence>
<proteinExistence type="predicted"/>
<organism evidence="2 3">
    <name type="scientific">Bipolaris oryzae ATCC 44560</name>
    <dbReference type="NCBI Taxonomy" id="930090"/>
    <lineage>
        <taxon>Eukaryota</taxon>
        <taxon>Fungi</taxon>
        <taxon>Dikarya</taxon>
        <taxon>Ascomycota</taxon>
        <taxon>Pezizomycotina</taxon>
        <taxon>Dothideomycetes</taxon>
        <taxon>Pleosporomycetidae</taxon>
        <taxon>Pleosporales</taxon>
        <taxon>Pleosporineae</taxon>
        <taxon>Pleosporaceae</taxon>
        <taxon>Bipolaris</taxon>
    </lineage>
</organism>
<evidence type="ECO:0000313" key="2">
    <source>
        <dbReference type="EMBL" id="EUC48991.1"/>
    </source>
</evidence>
<accession>W6ZZ20</accession>
<dbReference type="Proteomes" id="UP000054032">
    <property type="component" value="Unassembled WGS sequence"/>
</dbReference>
<keyword evidence="3" id="KW-1185">Reference proteome</keyword>
<keyword evidence="1" id="KW-1133">Transmembrane helix</keyword>
<reference evidence="2 3" key="1">
    <citation type="journal article" date="2013" name="PLoS Genet.">
        <title>Comparative genome structure, secondary metabolite, and effector coding capacity across Cochliobolus pathogens.</title>
        <authorList>
            <person name="Condon B.J."/>
            <person name="Leng Y."/>
            <person name="Wu D."/>
            <person name="Bushley K.E."/>
            <person name="Ohm R.A."/>
            <person name="Otillar R."/>
            <person name="Martin J."/>
            <person name="Schackwitz W."/>
            <person name="Grimwood J."/>
            <person name="MohdZainudin N."/>
            <person name="Xue C."/>
            <person name="Wang R."/>
            <person name="Manning V.A."/>
            <person name="Dhillon B."/>
            <person name="Tu Z.J."/>
            <person name="Steffenson B.J."/>
            <person name="Salamov A."/>
            <person name="Sun H."/>
            <person name="Lowry S."/>
            <person name="LaButti K."/>
            <person name="Han J."/>
            <person name="Copeland A."/>
            <person name="Lindquist E."/>
            <person name="Barry K."/>
            <person name="Schmutz J."/>
            <person name="Baker S.E."/>
            <person name="Ciuffetti L.M."/>
            <person name="Grigoriev I.V."/>
            <person name="Zhong S."/>
            <person name="Turgeon B.G."/>
        </authorList>
    </citation>
    <scope>NUCLEOTIDE SEQUENCE [LARGE SCALE GENOMIC DNA]</scope>
    <source>
        <strain evidence="2 3">ATCC 44560</strain>
    </source>
</reference>
<dbReference type="EMBL" id="KI963936">
    <property type="protein sequence ID" value="EUC48991.1"/>
    <property type="molecule type" value="Genomic_DNA"/>
</dbReference>
<dbReference type="KEGG" id="bor:COCMIDRAFT_85953"/>
<dbReference type="OrthoDB" id="4763679at2759"/>
<evidence type="ECO:0000313" key="3">
    <source>
        <dbReference type="Proteomes" id="UP000054032"/>
    </source>
</evidence>